<evidence type="ECO:0000313" key="3">
    <source>
        <dbReference type="EMBL" id="MFG6458536.1"/>
    </source>
</evidence>
<protein>
    <submittedName>
        <fullName evidence="3">Uncharacterized protein</fullName>
    </submittedName>
</protein>
<evidence type="ECO:0000313" key="4">
    <source>
        <dbReference type="Proteomes" id="UP001606305"/>
    </source>
</evidence>
<proteinExistence type="predicted"/>
<reference evidence="3 4" key="1">
    <citation type="submission" date="2024-09" db="EMBL/GenBank/DDBJ databases">
        <title>Novel species of the genus Pelomonas and Roseateles isolated from streams.</title>
        <authorList>
            <person name="Lu H."/>
        </authorList>
    </citation>
    <scope>NUCLEOTIDE SEQUENCE [LARGE SCALE GENOMIC DNA]</scope>
    <source>
        <strain evidence="3 4">BYS96W</strain>
    </source>
</reference>
<sequence>MNITIPVGALRRASLRGFVRATALALPIALSSAAPAADLAPPDGHRHGDDAPSSPLVNKVRSATRRYLDINVALGEGWVQATPCVSGPSEGAMGVHFLKPDRLHDGMLKAEEPELLIYEPQRGGSYRLVGVEYLVLASEWAGRNPPGSAPSVDGHLANFVGEPNRYALPAFYELHVWAWEENPSGSFSDWNPRVSCERQPTSPRG</sequence>
<keyword evidence="2" id="KW-0732">Signal</keyword>
<feature type="signal peptide" evidence="2">
    <location>
        <begin position="1"/>
        <end position="36"/>
    </location>
</feature>
<gene>
    <name evidence="3" type="ORF">ACG00X_16975</name>
</gene>
<dbReference type="EMBL" id="JBIGIA010000013">
    <property type="protein sequence ID" value="MFG6458536.1"/>
    <property type="molecule type" value="Genomic_DNA"/>
</dbReference>
<feature type="chain" id="PRO_5045420193" evidence="2">
    <location>
        <begin position="37"/>
        <end position="205"/>
    </location>
</feature>
<dbReference type="Proteomes" id="UP001606305">
    <property type="component" value="Unassembled WGS sequence"/>
</dbReference>
<organism evidence="3 4">
    <name type="scientific">Pelomonas nitida</name>
    <dbReference type="NCBI Taxonomy" id="3299027"/>
    <lineage>
        <taxon>Bacteria</taxon>
        <taxon>Pseudomonadati</taxon>
        <taxon>Pseudomonadota</taxon>
        <taxon>Betaproteobacteria</taxon>
        <taxon>Burkholderiales</taxon>
        <taxon>Sphaerotilaceae</taxon>
        <taxon>Roseateles</taxon>
    </lineage>
</organism>
<evidence type="ECO:0000256" key="1">
    <source>
        <dbReference type="SAM" id="MobiDB-lite"/>
    </source>
</evidence>
<feature type="region of interest" description="Disordered" evidence="1">
    <location>
        <begin position="37"/>
        <end position="57"/>
    </location>
</feature>
<keyword evidence="4" id="KW-1185">Reference proteome</keyword>
<evidence type="ECO:0000256" key="2">
    <source>
        <dbReference type="SAM" id="SignalP"/>
    </source>
</evidence>
<dbReference type="RefSeq" id="WP_394489598.1">
    <property type="nucleotide sequence ID" value="NZ_JBIGIA010000013.1"/>
</dbReference>
<name>A0ABW7G9E5_9BURK</name>
<comment type="caution">
    <text evidence="3">The sequence shown here is derived from an EMBL/GenBank/DDBJ whole genome shotgun (WGS) entry which is preliminary data.</text>
</comment>
<accession>A0ABW7G9E5</accession>